<keyword evidence="3" id="KW-0235">DNA replication</keyword>
<organism evidence="6">
    <name type="scientific">Meyerozyma caribbica</name>
    <dbReference type="NCBI Taxonomy" id="66948"/>
    <lineage>
        <taxon>Eukaryota</taxon>
        <taxon>Fungi</taxon>
        <taxon>Dikarya</taxon>
        <taxon>Ascomycota</taxon>
        <taxon>Saccharomycotina</taxon>
        <taxon>Pichiomycetes</taxon>
        <taxon>Debaryomycetaceae</taxon>
        <taxon>Meyerozyma</taxon>
    </lineage>
</organism>
<evidence type="ECO:0000256" key="4">
    <source>
        <dbReference type="ARBA" id="ARBA00023242"/>
    </source>
</evidence>
<dbReference type="Pfam" id="PF09507">
    <property type="entry name" value="CDC27"/>
    <property type="match status" value="1"/>
</dbReference>
<keyword evidence="4" id="KW-0539">Nucleus</keyword>
<accession>A0A345F6V6</accession>
<feature type="compositionally biased region" description="Low complexity" evidence="5">
    <location>
        <begin position="341"/>
        <end position="362"/>
    </location>
</feature>
<evidence type="ECO:0000256" key="1">
    <source>
        <dbReference type="ARBA" id="ARBA00004123"/>
    </source>
</evidence>
<gene>
    <name evidence="6" type="primary">CRG1</name>
</gene>
<dbReference type="GO" id="GO:0043625">
    <property type="term" value="C:delta DNA polymerase complex"/>
    <property type="evidence" value="ECO:0007669"/>
    <property type="project" value="InterPro"/>
</dbReference>
<dbReference type="EMBL" id="MF543061">
    <property type="protein sequence ID" value="AXG24155.1"/>
    <property type="molecule type" value="mRNA"/>
</dbReference>
<dbReference type="Gene3D" id="3.90.1030.20">
    <property type="entry name" value="DNA polymerase delta, p66 (Cdc27) subunit, wHTH domain"/>
    <property type="match status" value="1"/>
</dbReference>
<dbReference type="AlphaFoldDB" id="A0A345F6V6"/>
<sequence>MTMDADPQSVEYLSSVLFEANKPITYVGFSRTRHLHVNRAKVILYEFYKANSDRLQGTFIVTGVAKDGSTLIRHAKTENSLAETTKLFETVHTIHIYLVSAKDLRLTTTDIALEDTKHTIDHQNIADYEKLGLIRGPKLVVTSAKNEPRPQQVSSSIDQPAASKPTKLAPKPEKSAGLTSGYVSRKAAAAQNANSKSSKSSASSKPTKPASTYQYQSRKAAKREPAERVVASVPDDDAEDVEELETAPRKKPQTDLNQLFMDDFSDDEPEKEEEDTIMKEDIEPTKAASPEPEPPKPPADVGAKEPSPADEAAAATTNFDEVDEDGYIVARKPAEPKKALARAPPSLARASQAQTALATRRTAPQKPAGKKQKTQLSLMNFFGGK</sequence>
<dbReference type="InterPro" id="IPR041913">
    <property type="entry name" value="POLD3_sf"/>
</dbReference>
<keyword evidence="6" id="KW-0808">Transferase</keyword>
<dbReference type="PANTHER" id="PTHR17598">
    <property type="entry name" value="DNA POLYMERASE DELTA SUBUNIT 3"/>
    <property type="match status" value="1"/>
</dbReference>
<feature type="compositionally biased region" description="Acidic residues" evidence="5">
    <location>
        <begin position="234"/>
        <end position="245"/>
    </location>
</feature>
<feature type="compositionally biased region" description="Polar residues" evidence="5">
    <location>
        <begin position="143"/>
        <end position="158"/>
    </location>
</feature>
<feature type="region of interest" description="Disordered" evidence="5">
    <location>
        <begin position="143"/>
        <end position="385"/>
    </location>
</feature>
<feature type="non-terminal residue" evidence="6">
    <location>
        <position position="1"/>
    </location>
</feature>
<comment type="subcellular location">
    <subcellularLocation>
        <location evidence="1">Nucleus</location>
    </subcellularLocation>
</comment>
<evidence type="ECO:0000256" key="2">
    <source>
        <dbReference type="ARBA" id="ARBA00017589"/>
    </source>
</evidence>
<feature type="compositionally biased region" description="Low complexity" evidence="5">
    <location>
        <begin position="186"/>
        <end position="212"/>
    </location>
</feature>
<evidence type="ECO:0000256" key="3">
    <source>
        <dbReference type="ARBA" id="ARBA00022705"/>
    </source>
</evidence>
<keyword evidence="6" id="KW-0489">Methyltransferase</keyword>
<name>A0A345F6V6_9ASCO</name>
<dbReference type="GO" id="GO:0006297">
    <property type="term" value="P:nucleotide-excision repair, DNA gap filling"/>
    <property type="evidence" value="ECO:0007669"/>
    <property type="project" value="TreeGrafter"/>
</dbReference>
<evidence type="ECO:0000313" key="6">
    <source>
        <dbReference type="EMBL" id="AXG24155.1"/>
    </source>
</evidence>
<dbReference type="GO" id="GO:0003887">
    <property type="term" value="F:DNA-directed DNA polymerase activity"/>
    <property type="evidence" value="ECO:0007669"/>
    <property type="project" value="TreeGrafter"/>
</dbReference>
<evidence type="ECO:0000256" key="5">
    <source>
        <dbReference type="SAM" id="MobiDB-lite"/>
    </source>
</evidence>
<feature type="compositionally biased region" description="Acidic residues" evidence="5">
    <location>
        <begin position="263"/>
        <end position="275"/>
    </location>
</feature>
<protein>
    <recommendedName>
        <fullName evidence="2">DNA polymerase delta subunit 3</fullName>
    </recommendedName>
</protein>
<dbReference type="GO" id="GO:1904161">
    <property type="term" value="P:DNA synthesis involved in UV-damage excision repair"/>
    <property type="evidence" value="ECO:0007669"/>
    <property type="project" value="TreeGrafter"/>
</dbReference>
<dbReference type="GO" id="GO:0032259">
    <property type="term" value="P:methylation"/>
    <property type="evidence" value="ECO:0007669"/>
    <property type="project" value="UniProtKB-KW"/>
</dbReference>
<dbReference type="GO" id="GO:0006271">
    <property type="term" value="P:DNA strand elongation involved in DNA replication"/>
    <property type="evidence" value="ECO:0007669"/>
    <property type="project" value="TreeGrafter"/>
</dbReference>
<reference evidence="6" key="1">
    <citation type="submission" date="2017-07" db="EMBL/GenBank/DDBJ databases">
        <title>The PcCRG1 encodes a probable S-adenosylmethionine-dependent methyltransferase is important for patulin degradation in Pichia caribbica.</title>
        <authorList>
            <person name="Zheng X."/>
            <person name="Wang K."/>
            <person name="Apaliya M.T."/>
            <person name="Zhang X."/>
            <person name="Zhao L."/>
            <person name="Jiang Z."/>
            <person name="Yang Q."/>
            <person name="Zhang H."/>
        </authorList>
    </citation>
    <scope>NUCLEOTIDE SEQUENCE</scope>
</reference>
<proteinExistence type="evidence at transcript level"/>
<dbReference type="InterPro" id="IPR019038">
    <property type="entry name" value="POLD3"/>
</dbReference>
<dbReference type="GO" id="GO:0008168">
    <property type="term" value="F:methyltransferase activity"/>
    <property type="evidence" value="ECO:0007669"/>
    <property type="project" value="UniProtKB-KW"/>
</dbReference>
<dbReference type="PANTHER" id="PTHR17598:SF13">
    <property type="entry name" value="DNA POLYMERASE DELTA SUBUNIT 3"/>
    <property type="match status" value="1"/>
</dbReference>